<evidence type="ECO:0000256" key="6">
    <source>
        <dbReference type="HAMAP-Rule" id="MF_01369"/>
    </source>
</evidence>
<evidence type="ECO:0000256" key="1">
    <source>
        <dbReference type="ARBA" id="ARBA00006700"/>
    </source>
</evidence>
<dbReference type="NCBIfam" id="NF004359">
    <property type="entry name" value="PRK05738.1-3"/>
    <property type="match status" value="1"/>
</dbReference>
<dbReference type="AlphaFoldDB" id="A0A8J6N5L5"/>
<evidence type="ECO:0000256" key="2">
    <source>
        <dbReference type="ARBA" id="ARBA00022730"/>
    </source>
</evidence>
<dbReference type="Proteomes" id="UP000603545">
    <property type="component" value="Unassembled WGS sequence"/>
</dbReference>
<evidence type="ECO:0000256" key="4">
    <source>
        <dbReference type="ARBA" id="ARBA00022980"/>
    </source>
</evidence>
<sequence>MIQYDIIKRPLDTEKTNIQKERFHQFSFEVNQRANRIEIRRAIEKIFNVKVRDIRTMQVKGKAKQRGRIVGKRRDWKKAIVTLMPGERIDFFEGA</sequence>
<dbReference type="SUPFAM" id="SSF54189">
    <property type="entry name" value="Ribosomal proteins S24e, L23 and L15e"/>
    <property type="match status" value="1"/>
</dbReference>
<evidence type="ECO:0000313" key="7">
    <source>
        <dbReference type="EMBL" id="MBC8199790.1"/>
    </source>
</evidence>
<dbReference type="EMBL" id="JACNLL010000064">
    <property type="protein sequence ID" value="MBC8199790.1"/>
    <property type="molecule type" value="Genomic_DNA"/>
</dbReference>
<comment type="function">
    <text evidence="6">One of the early assembly proteins it binds 23S rRNA. One of the proteins that surrounds the polypeptide exit tunnel on the outside of the ribosome. Forms the main docking site for trigger factor binding to the ribosome.</text>
</comment>
<dbReference type="Gene3D" id="3.30.70.330">
    <property type="match status" value="1"/>
</dbReference>
<dbReference type="InterPro" id="IPR013025">
    <property type="entry name" value="Ribosomal_uL23-like"/>
</dbReference>
<comment type="caution">
    <text evidence="7">The sequence shown here is derived from an EMBL/GenBank/DDBJ whole genome shotgun (WGS) entry which is preliminary data.</text>
</comment>
<protein>
    <recommendedName>
        <fullName evidence="6">Large ribosomal subunit protein uL23</fullName>
    </recommendedName>
</protein>
<evidence type="ECO:0000313" key="8">
    <source>
        <dbReference type="Proteomes" id="UP000603545"/>
    </source>
</evidence>
<dbReference type="PANTHER" id="PTHR11620">
    <property type="entry name" value="60S RIBOSOMAL PROTEIN L23A"/>
    <property type="match status" value="1"/>
</dbReference>
<keyword evidence="3 6" id="KW-0694">RNA-binding</keyword>
<dbReference type="HAMAP" id="MF_01369_B">
    <property type="entry name" value="Ribosomal_uL23_B"/>
    <property type="match status" value="1"/>
</dbReference>
<dbReference type="InterPro" id="IPR012678">
    <property type="entry name" value="Ribosomal_uL23/eL15/eS24_sf"/>
</dbReference>
<dbReference type="FunFam" id="3.30.70.330:FF:000001">
    <property type="entry name" value="50S ribosomal protein L23"/>
    <property type="match status" value="1"/>
</dbReference>
<organism evidence="7 8">
    <name type="scientific">Candidatus Desulfaltia bathyphila</name>
    <dbReference type="NCBI Taxonomy" id="2841697"/>
    <lineage>
        <taxon>Bacteria</taxon>
        <taxon>Pseudomonadati</taxon>
        <taxon>Thermodesulfobacteriota</taxon>
        <taxon>Desulfobacteria</taxon>
        <taxon>Desulfobacterales</taxon>
        <taxon>Desulfobacterales incertae sedis</taxon>
        <taxon>Candidatus Desulfaltia</taxon>
    </lineage>
</organism>
<dbReference type="NCBIfam" id="NF004363">
    <property type="entry name" value="PRK05738.2-4"/>
    <property type="match status" value="1"/>
</dbReference>
<gene>
    <name evidence="6 7" type="primary">rplW</name>
    <name evidence="7" type="ORF">H8E80_07070</name>
</gene>
<evidence type="ECO:0000256" key="5">
    <source>
        <dbReference type="ARBA" id="ARBA00023274"/>
    </source>
</evidence>
<name>A0A8J6N5L5_9BACT</name>
<accession>A0A8J6N5L5</accession>
<keyword evidence="5 6" id="KW-0687">Ribonucleoprotein</keyword>
<dbReference type="GO" id="GO:0005840">
    <property type="term" value="C:ribosome"/>
    <property type="evidence" value="ECO:0007669"/>
    <property type="project" value="UniProtKB-KW"/>
</dbReference>
<dbReference type="GO" id="GO:0019843">
    <property type="term" value="F:rRNA binding"/>
    <property type="evidence" value="ECO:0007669"/>
    <property type="project" value="UniProtKB-UniRule"/>
</dbReference>
<dbReference type="GO" id="GO:1990904">
    <property type="term" value="C:ribonucleoprotein complex"/>
    <property type="evidence" value="ECO:0007669"/>
    <property type="project" value="UniProtKB-KW"/>
</dbReference>
<dbReference type="InterPro" id="IPR012677">
    <property type="entry name" value="Nucleotide-bd_a/b_plait_sf"/>
</dbReference>
<keyword evidence="4 6" id="KW-0689">Ribosomal protein</keyword>
<proteinExistence type="inferred from homology"/>
<dbReference type="GO" id="GO:0003735">
    <property type="term" value="F:structural constituent of ribosome"/>
    <property type="evidence" value="ECO:0007669"/>
    <property type="project" value="InterPro"/>
</dbReference>
<dbReference type="NCBIfam" id="NF004366">
    <property type="entry name" value="PRK05738.3-2"/>
    <property type="match status" value="1"/>
</dbReference>
<dbReference type="Pfam" id="PF00276">
    <property type="entry name" value="Ribosomal_L23"/>
    <property type="match status" value="1"/>
</dbReference>
<evidence type="ECO:0000256" key="3">
    <source>
        <dbReference type="ARBA" id="ARBA00022884"/>
    </source>
</evidence>
<comment type="subunit">
    <text evidence="6">Part of the 50S ribosomal subunit. Contacts protein L29, and trigger factor when it is bound to the ribosome.</text>
</comment>
<dbReference type="GO" id="GO:0006412">
    <property type="term" value="P:translation"/>
    <property type="evidence" value="ECO:0007669"/>
    <property type="project" value="UniProtKB-UniRule"/>
</dbReference>
<comment type="similarity">
    <text evidence="1 6">Belongs to the universal ribosomal protein uL23 family.</text>
</comment>
<reference evidence="7 8" key="1">
    <citation type="submission" date="2020-08" db="EMBL/GenBank/DDBJ databases">
        <title>Bridging the membrane lipid divide: bacteria of the FCB group superphylum have the potential to synthesize archaeal ether lipids.</title>
        <authorList>
            <person name="Villanueva L."/>
            <person name="Von Meijenfeldt F.A.B."/>
            <person name="Westbye A.B."/>
            <person name="Yadav S."/>
            <person name="Hopmans E.C."/>
            <person name="Dutilh B.E."/>
            <person name="Sinninghe Damste J.S."/>
        </authorList>
    </citation>
    <scope>NUCLEOTIDE SEQUENCE [LARGE SCALE GENOMIC DNA]</scope>
    <source>
        <strain evidence="7">NIOZ-UU82</strain>
    </source>
</reference>
<keyword evidence="2 6" id="KW-0699">rRNA-binding</keyword>